<evidence type="ECO:0000256" key="3">
    <source>
        <dbReference type="ARBA" id="ARBA00023027"/>
    </source>
</evidence>
<evidence type="ECO:0000313" key="5">
    <source>
        <dbReference type="Proteomes" id="UP000323917"/>
    </source>
</evidence>
<keyword evidence="2 4" id="KW-0560">Oxidoreductase</keyword>
<dbReference type="EC" id="1.1.1.-" evidence="4"/>
<dbReference type="GO" id="GO:0016491">
    <property type="term" value="F:oxidoreductase activity"/>
    <property type="evidence" value="ECO:0007669"/>
    <property type="project" value="UniProtKB-KW"/>
</dbReference>
<evidence type="ECO:0000256" key="1">
    <source>
        <dbReference type="ARBA" id="ARBA00006484"/>
    </source>
</evidence>
<dbReference type="EMBL" id="CP042913">
    <property type="protein sequence ID" value="QEG36411.1"/>
    <property type="molecule type" value="Genomic_DNA"/>
</dbReference>
<dbReference type="AlphaFoldDB" id="A0A5B9QQL0"/>
<dbReference type="SUPFAM" id="SSF51735">
    <property type="entry name" value="NAD(P)-binding Rossmann-fold domains"/>
    <property type="match status" value="1"/>
</dbReference>
<dbReference type="PANTHER" id="PTHR43477">
    <property type="entry name" value="DIHYDROANTICAPSIN 7-DEHYDROGENASE"/>
    <property type="match status" value="1"/>
</dbReference>
<keyword evidence="3" id="KW-0520">NAD</keyword>
<dbReference type="InterPro" id="IPR051122">
    <property type="entry name" value="SDR_DHRS6-like"/>
</dbReference>
<dbReference type="InterPro" id="IPR020904">
    <property type="entry name" value="Sc_DH/Rdtase_CS"/>
</dbReference>
<organism evidence="4 5">
    <name type="scientific">Bythopirellula goksoeyrii</name>
    <dbReference type="NCBI Taxonomy" id="1400387"/>
    <lineage>
        <taxon>Bacteria</taxon>
        <taxon>Pseudomonadati</taxon>
        <taxon>Planctomycetota</taxon>
        <taxon>Planctomycetia</taxon>
        <taxon>Pirellulales</taxon>
        <taxon>Lacipirellulaceae</taxon>
        <taxon>Bythopirellula</taxon>
    </lineage>
</organism>
<protein>
    <submittedName>
        <fullName evidence="4">2-keto-3-deoxy-L-fuconate dehydrogenase</fullName>
        <ecNumber evidence="4">1.1.1.-</ecNumber>
    </submittedName>
</protein>
<dbReference type="PRINTS" id="PR00081">
    <property type="entry name" value="GDHRDH"/>
</dbReference>
<dbReference type="FunFam" id="3.40.50.720:FF:000084">
    <property type="entry name" value="Short-chain dehydrogenase reductase"/>
    <property type="match status" value="1"/>
</dbReference>
<dbReference type="PROSITE" id="PS00061">
    <property type="entry name" value="ADH_SHORT"/>
    <property type="match status" value="1"/>
</dbReference>
<dbReference type="Gene3D" id="3.40.50.720">
    <property type="entry name" value="NAD(P)-binding Rossmann-like Domain"/>
    <property type="match status" value="1"/>
</dbReference>
<keyword evidence="5" id="KW-1185">Reference proteome</keyword>
<evidence type="ECO:0000256" key="2">
    <source>
        <dbReference type="ARBA" id="ARBA00023002"/>
    </source>
</evidence>
<dbReference type="KEGG" id="bgok:Pr1d_37250"/>
<comment type="similarity">
    <text evidence="1">Belongs to the short-chain dehydrogenases/reductases (SDR) family.</text>
</comment>
<accession>A0A5B9QQL0</accession>
<dbReference type="InterPro" id="IPR036291">
    <property type="entry name" value="NAD(P)-bd_dom_sf"/>
</dbReference>
<dbReference type="PRINTS" id="PR00080">
    <property type="entry name" value="SDRFAMILY"/>
</dbReference>
<proteinExistence type="inferred from homology"/>
<dbReference type="RefSeq" id="WP_148074756.1">
    <property type="nucleotide sequence ID" value="NZ_CP042913.1"/>
</dbReference>
<evidence type="ECO:0000313" key="4">
    <source>
        <dbReference type="EMBL" id="QEG36411.1"/>
    </source>
</evidence>
<name>A0A5B9QQL0_9BACT</name>
<dbReference type="Pfam" id="PF13561">
    <property type="entry name" value="adh_short_C2"/>
    <property type="match status" value="1"/>
</dbReference>
<dbReference type="OrthoDB" id="266183at2"/>
<dbReference type="PANTHER" id="PTHR43477:SF4">
    <property type="entry name" value="DEHYDROGENASE_REDUCTASE SDR FAMILY MEMBER 6"/>
    <property type="match status" value="1"/>
</dbReference>
<dbReference type="CDD" id="cd05368">
    <property type="entry name" value="DHRS6_like_SDR_c"/>
    <property type="match status" value="1"/>
</dbReference>
<dbReference type="InterPro" id="IPR002347">
    <property type="entry name" value="SDR_fam"/>
</dbReference>
<sequence length="246" mass="26322">MNRLDGKKAFITAAGQGIGKATALAFHREGACVVATDISLELLDALRQKAPSLDCRQLDVRDKDAITAIAAQVEAVDILFNCVGYVHEGTILQCTEEDWTKSFDINVTSFYRTIKSFLPLMLSAGQGNIINVSSVASSTKGFPNRFAYGASKAAVIGLTKSIAIDFVKLGIRCNAICPGTIHSPSLTERIANHGNFEETFAAFVERQPMGRLGKPEEVAELAVYLASDESTFTTGGVHIIDGGCCI</sequence>
<reference evidence="4 5" key="1">
    <citation type="submission" date="2019-08" db="EMBL/GenBank/DDBJ databases">
        <title>Deep-cultivation of Planctomycetes and their phenomic and genomic characterization uncovers novel biology.</title>
        <authorList>
            <person name="Wiegand S."/>
            <person name="Jogler M."/>
            <person name="Boedeker C."/>
            <person name="Pinto D."/>
            <person name="Vollmers J."/>
            <person name="Rivas-Marin E."/>
            <person name="Kohn T."/>
            <person name="Peeters S.H."/>
            <person name="Heuer A."/>
            <person name="Rast P."/>
            <person name="Oberbeckmann S."/>
            <person name="Bunk B."/>
            <person name="Jeske O."/>
            <person name="Meyerdierks A."/>
            <person name="Storesund J.E."/>
            <person name="Kallscheuer N."/>
            <person name="Luecker S."/>
            <person name="Lage O.M."/>
            <person name="Pohl T."/>
            <person name="Merkel B.J."/>
            <person name="Hornburger P."/>
            <person name="Mueller R.-W."/>
            <person name="Bruemmer F."/>
            <person name="Labrenz M."/>
            <person name="Spormann A.M."/>
            <person name="Op den Camp H."/>
            <person name="Overmann J."/>
            <person name="Amann R."/>
            <person name="Jetten M.S.M."/>
            <person name="Mascher T."/>
            <person name="Medema M.H."/>
            <person name="Devos D.P."/>
            <person name="Kaster A.-K."/>
            <person name="Ovreas L."/>
            <person name="Rohde M."/>
            <person name="Galperin M.Y."/>
            <person name="Jogler C."/>
        </authorList>
    </citation>
    <scope>NUCLEOTIDE SEQUENCE [LARGE SCALE GENOMIC DNA]</scope>
    <source>
        <strain evidence="4 5">Pr1d</strain>
    </source>
</reference>
<gene>
    <name evidence="4" type="ORF">Pr1d_37250</name>
</gene>
<dbReference type="Proteomes" id="UP000323917">
    <property type="component" value="Chromosome"/>
</dbReference>